<dbReference type="GeneID" id="89979191"/>
<evidence type="ECO:0000256" key="6">
    <source>
        <dbReference type="SAM" id="MobiDB-lite"/>
    </source>
</evidence>
<evidence type="ECO:0000256" key="5">
    <source>
        <dbReference type="ARBA" id="ARBA00038359"/>
    </source>
</evidence>
<dbReference type="AlphaFoldDB" id="A0AAV9NLQ6"/>
<keyword evidence="4 7" id="KW-0472">Membrane</keyword>
<comment type="subcellular location">
    <subcellularLocation>
        <location evidence="1">Membrane</location>
        <topology evidence="1">Multi-pass membrane protein</topology>
    </subcellularLocation>
</comment>
<feature type="transmembrane region" description="Helical" evidence="7">
    <location>
        <begin position="130"/>
        <end position="148"/>
    </location>
</feature>
<comment type="caution">
    <text evidence="9">The sequence shown here is derived from an EMBL/GenBank/DDBJ whole genome shotgun (WGS) entry which is preliminary data.</text>
</comment>
<sequence length="371" mass="41748">MSSTDTKALWFCHGIGMSLCVTRLLLRKYRRQTFTYGDYWTMLAFVALTLRASLNNMIMRDGTTATMQNDLRPPGHLSSEVFDRIVLNSKLNIVNRLTISTMLWALKMVVLDLCARLISKMPKERLVKYSFWATFAATYLASQLAVALECKPFHLYWQIFPDPGKCVNGNVWLITYEFGNLVTDVMLLVFPFPLLFAVKVHWQKKAQLCSLFSIGIFLIAVSCVRISQGLLHSRSQLSRTLWGSIEALFASIVAQIPTMYILIRNSAENSSYIAPEDTYHLASRTTQAARSNTKQSDQKDDIEPGHNEFSATTNDRYRARGYAGENTGSSSTEIDGESESTKGILVTVDITQVDQNEARHSVVGGTHQSKR</sequence>
<feature type="transmembrane region" description="Helical" evidence="7">
    <location>
        <begin position="6"/>
        <end position="26"/>
    </location>
</feature>
<gene>
    <name evidence="9" type="ORF">LTR84_011037</name>
</gene>
<feature type="transmembrane region" description="Helical" evidence="7">
    <location>
        <begin position="208"/>
        <end position="228"/>
    </location>
</feature>
<reference evidence="9 10" key="1">
    <citation type="submission" date="2023-08" db="EMBL/GenBank/DDBJ databases">
        <title>Black Yeasts Isolated from many extreme environments.</title>
        <authorList>
            <person name="Coleine C."/>
            <person name="Stajich J.E."/>
            <person name="Selbmann L."/>
        </authorList>
    </citation>
    <scope>NUCLEOTIDE SEQUENCE [LARGE SCALE GENOMIC DNA]</scope>
    <source>
        <strain evidence="9 10">CCFEE 5792</strain>
    </source>
</reference>
<feature type="transmembrane region" description="Helical" evidence="7">
    <location>
        <begin position="178"/>
        <end position="196"/>
    </location>
</feature>
<evidence type="ECO:0000313" key="9">
    <source>
        <dbReference type="EMBL" id="KAK5058773.1"/>
    </source>
</evidence>
<dbReference type="Proteomes" id="UP001358417">
    <property type="component" value="Unassembled WGS sequence"/>
</dbReference>
<protein>
    <recommendedName>
        <fullName evidence="8">Rhodopsin domain-containing protein</fullName>
    </recommendedName>
</protein>
<dbReference type="InterPro" id="IPR052337">
    <property type="entry name" value="SAT4-like"/>
</dbReference>
<organism evidence="9 10">
    <name type="scientific">Exophiala bonariae</name>
    <dbReference type="NCBI Taxonomy" id="1690606"/>
    <lineage>
        <taxon>Eukaryota</taxon>
        <taxon>Fungi</taxon>
        <taxon>Dikarya</taxon>
        <taxon>Ascomycota</taxon>
        <taxon>Pezizomycotina</taxon>
        <taxon>Eurotiomycetes</taxon>
        <taxon>Chaetothyriomycetidae</taxon>
        <taxon>Chaetothyriales</taxon>
        <taxon>Herpotrichiellaceae</taxon>
        <taxon>Exophiala</taxon>
    </lineage>
</organism>
<dbReference type="RefSeq" id="XP_064709296.1">
    <property type="nucleotide sequence ID" value="XM_064854570.1"/>
</dbReference>
<evidence type="ECO:0000256" key="3">
    <source>
        <dbReference type="ARBA" id="ARBA00022989"/>
    </source>
</evidence>
<evidence type="ECO:0000259" key="8">
    <source>
        <dbReference type="Pfam" id="PF20684"/>
    </source>
</evidence>
<dbReference type="Pfam" id="PF20684">
    <property type="entry name" value="Fung_rhodopsin"/>
    <property type="match status" value="1"/>
</dbReference>
<feature type="transmembrane region" description="Helical" evidence="7">
    <location>
        <begin position="240"/>
        <end position="263"/>
    </location>
</feature>
<proteinExistence type="inferred from homology"/>
<evidence type="ECO:0000256" key="7">
    <source>
        <dbReference type="SAM" id="Phobius"/>
    </source>
</evidence>
<accession>A0AAV9NLQ6</accession>
<keyword evidence="2 7" id="KW-0812">Transmembrane</keyword>
<evidence type="ECO:0000256" key="4">
    <source>
        <dbReference type="ARBA" id="ARBA00023136"/>
    </source>
</evidence>
<dbReference type="PANTHER" id="PTHR33048:SF166">
    <property type="entry name" value="PTH11-LIKE INTEGRAL MEMBRANE PROTEIN"/>
    <property type="match status" value="1"/>
</dbReference>
<keyword evidence="10" id="KW-1185">Reference proteome</keyword>
<name>A0AAV9NLQ6_9EURO</name>
<feature type="domain" description="Rhodopsin" evidence="8">
    <location>
        <begin position="23"/>
        <end position="264"/>
    </location>
</feature>
<dbReference type="GO" id="GO:0016020">
    <property type="term" value="C:membrane"/>
    <property type="evidence" value="ECO:0007669"/>
    <property type="project" value="UniProtKB-SubCell"/>
</dbReference>
<dbReference type="EMBL" id="JAVRRD010000005">
    <property type="protein sequence ID" value="KAK5058773.1"/>
    <property type="molecule type" value="Genomic_DNA"/>
</dbReference>
<comment type="similarity">
    <text evidence="5">Belongs to the SAT4 family.</text>
</comment>
<feature type="region of interest" description="Disordered" evidence="6">
    <location>
        <begin position="283"/>
        <end position="342"/>
    </location>
</feature>
<evidence type="ECO:0000256" key="1">
    <source>
        <dbReference type="ARBA" id="ARBA00004141"/>
    </source>
</evidence>
<feature type="compositionally biased region" description="Basic and acidic residues" evidence="6">
    <location>
        <begin position="296"/>
        <end position="306"/>
    </location>
</feature>
<feature type="compositionally biased region" description="Polar residues" evidence="6">
    <location>
        <begin position="283"/>
        <end position="295"/>
    </location>
</feature>
<feature type="transmembrane region" description="Helical" evidence="7">
    <location>
        <begin position="38"/>
        <end position="54"/>
    </location>
</feature>
<dbReference type="InterPro" id="IPR049326">
    <property type="entry name" value="Rhodopsin_dom_fungi"/>
</dbReference>
<keyword evidence="3 7" id="KW-1133">Transmembrane helix</keyword>
<evidence type="ECO:0000313" key="10">
    <source>
        <dbReference type="Proteomes" id="UP001358417"/>
    </source>
</evidence>
<dbReference type="PANTHER" id="PTHR33048">
    <property type="entry name" value="PTH11-LIKE INTEGRAL MEMBRANE PROTEIN (AFU_ORTHOLOGUE AFUA_5G11245)"/>
    <property type="match status" value="1"/>
</dbReference>
<evidence type="ECO:0000256" key="2">
    <source>
        <dbReference type="ARBA" id="ARBA00022692"/>
    </source>
</evidence>